<protein>
    <submittedName>
        <fullName evidence="1">Uncharacterized protein</fullName>
    </submittedName>
</protein>
<accession>A0A9C7C785</accession>
<sequence>MGIIKRIAIFIGNYNNHAIENSLIISLVELLKLFYVTTTTVERVIFTFFYYRGEGKSAVTLNHIYDYLSKGNEKLIFKFFYIDDETNIRNHFFNIIFHNILFFHSGLFEYDNILNSLVERKKEFLRKHQNSIHFILRLSHLSRETKIKIREYVLSLVHRHTEMFKVCLIDENELQINYPITLF</sequence>
<dbReference type="EMBL" id="LC738883">
    <property type="protein sequence ID" value="BDT63337.1"/>
    <property type="molecule type" value="Genomic_DNA"/>
</dbReference>
<proteinExistence type="predicted"/>
<evidence type="ECO:0000313" key="1">
    <source>
        <dbReference type="EMBL" id="BDT63337.1"/>
    </source>
</evidence>
<organism evidence="1">
    <name type="scientific">Armadillidium vulgare clopovirus</name>
    <dbReference type="NCBI Taxonomy" id="2984284"/>
    <lineage>
        <taxon>Viruses</taxon>
        <taxon>Viruses incertae sedis</taxon>
        <taxon>Naldaviricetes</taxon>
        <taxon>Nimaviridae</taxon>
    </lineage>
</organism>
<name>A0A9C7C785_9VIRU</name>
<reference evidence="1" key="1">
    <citation type="submission" date="2022-10" db="EMBL/GenBank/DDBJ databases">
        <title>Genome sequences of endogenous nimaviruses in decapod crustaceans.</title>
        <authorList>
            <person name="Kawato S."/>
            <person name="Nozaki R."/>
            <person name="Kondo H."/>
            <person name="Hirono I."/>
        </authorList>
    </citation>
    <scope>NUCLEOTIDE SEQUENCE</scope>
    <source>
        <strain evidence="1">TUMSAT20210906</strain>
    </source>
</reference>